<evidence type="ECO:0000256" key="9">
    <source>
        <dbReference type="SAM" id="SignalP"/>
    </source>
</evidence>
<keyword evidence="5" id="KW-0443">Lipid metabolism</keyword>
<keyword evidence="6" id="KW-0325">Glycoprotein</keyword>
<dbReference type="PANTHER" id="PTHR11005">
    <property type="entry name" value="LYSOSOMAL ACID LIPASE-RELATED"/>
    <property type="match status" value="1"/>
</dbReference>
<dbReference type="InterPro" id="IPR006693">
    <property type="entry name" value="AB_hydrolase_lipase"/>
</dbReference>
<dbReference type="GeneID" id="136800031"/>
<evidence type="ECO:0000313" key="12">
    <source>
        <dbReference type="Proteomes" id="UP000594262"/>
    </source>
</evidence>
<dbReference type="FunFam" id="3.40.50.1820:FF:000021">
    <property type="entry name" value="Lipase"/>
    <property type="match status" value="1"/>
</dbReference>
<evidence type="ECO:0000256" key="5">
    <source>
        <dbReference type="ARBA" id="ARBA00023098"/>
    </source>
</evidence>
<dbReference type="EnsemblMetazoa" id="CLYHEMT023757.1">
    <property type="protein sequence ID" value="CLYHEMP023757.1"/>
    <property type="gene ID" value="CLYHEMG023757"/>
</dbReference>
<feature type="signal peptide" evidence="9">
    <location>
        <begin position="1"/>
        <end position="19"/>
    </location>
</feature>
<feature type="active site" description="Nucleophile" evidence="8">
    <location>
        <position position="171"/>
    </location>
</feature>
<sequence>MLHKKVWIFFFLEVCAVRAGIISSIKNDPETAMPVPDIIRFNGYPAEVHEVTTKDGYILEIHRIPHGKEKPHSANRPVFFLQHGLLCSSADWVVNPVNSSLAFLLADAGFDVWLGNSRGNTYAKKHATFPVDSDEFWKFSWDDMAAKDIPAVIEYIKQQTGVEQLHYAGHSQGTMIAFAGFSQSQELAKSIKKFYGLAPVAYLGNMESPLKYLASVTPELEFIFDVFGVRDFMPQNWIITWLASHLCTKSVLKDICANVVFVICGYDKPQMNETRLDVYMTHSPAGTSVQNVVHYAQAYKSAAFQMYDWGREENLKRYNQTTPPQYDLSNFHVPSTLYYGGNDWLADSQDVHRLFDSLPKGVLHSKKFIKSWMHLDFIWGMDAPTEVYDDLIRDALLDLEK</sequence>
<protein>
    <recommendedName>
        <fullName evidence="7">Lipase</fullName>
    </recommendedName>
</protein>
<dbReference type="InterPro" id="IPR025483">
    <property type="entry name" value="Lipase_euk"/>
</dbReference>
<dbReference type="OrthoDB" id="9974421at2759"/>
<dbReference type="SUPFAM" id="SSF53474">
    <property type="entry name" value="alpha/beta-Hydrolases"/>
    <property type="match status" value="1"/>
</dbReference>
<dbReference type="Gene3D" id="3.40.50.1820">
    <property type="entry name" value="alpha/beta hydrolase"/>
    <property type="match status" value="1"/>
</dbReference>
<evidence type="ECO:0000256" key="2">
    <source>
        <dbReference type="ARBA" id="ARBA00022729"/>
    </source>
</evidence>
<proteinExistence type="inferred from homology"/>
<feature type="chain" id="PRO_5029795480" description="Lipase" evidence="9">
    <location>
        <begin position="20"/>
        <end position="401"/>
    </location>
</feature>
<evidence type="ECO:0000256" key="8">
    <source>
        <dbReference type="PIRSR" id="PIRSR000862-1"/>
    </source>
</evidence>
<keyword evidence="4 7" id="KW-0442">Lipid degradation</keyword>
<accession>A0A7M5XHS6</accession>
<comment type="similarity">
    <text evidence="1 7">Belongs to the AB hydrolase superfamily. Lipase family.</text>
</comment>
<evidence type="ECO:0000313" key="11">
    <source>
        <dbReference type="EnsemblMetazoa" id="CLYHEMP023757.1"/>
    </source>
</evidence>
<dbReference type="RefSeq" id="XP_066912750.1">
    <property type="nucleotide sequence ID" value="XM_067056649.1"/>
</dbReference>
<evidence type="ECO:0000256" key="3">
    <source>
        <dbReference type="ARBA" id="ARBA00022801"/>
    </source>
</evidence>
<feature type="active site" description="Charge relay system" evidence="8">
    <location>
        <position position="343"/>
    </location>
</feature>
<organism evidence="11 12">
    <name type="scientific">Clytia hemisphaerica</name>
    <dbReference type="NCBI Taxonomy" id="252671"/>
    <lineage>
        <taxon>Eukaryota</taxon>
        <taxon>Metazoa</taxon>
        <taxon>Cnidaria</taxon>
        <taxon>Hydrozoa</taxon>
        <taxon>Hydroidolina</taxon>
        <taxon>Leptothecata</taxon>
        <taxon>Obeliida</taxon>
        <taxon>Clytiidae</taxon>
        <taxon>Clytia</taxon>
    </lineage>
</organism>
<dbReference type="GO" id="GO:0016042">
    <property type="term" value="P:lipid catabolic process"/>
    <property type="evidence" value="ECO:0007669"/>
    <property type="project" value="UniProtKB-KW"/>
</dbReference>
<name>A0A7M5XHS6_9CNID</name>
<evidence type="ECO:0000256" key="7">
    <source>
        <dbReference type="PIRNR" id="PIRNR000862"/>
    </source>
</evidence>
<evidence type="ECO:0000256" key="1">
    <source>
        <dbReference type="ARBA" id="ARBA00010701"/>
    </source>
</evidence>
<evidence type="ECO:0000256" key="4">
    <source>
        <dbReference type="ARBA" id="ARBA00022963"/>
    </source>
</evidence>
<dbReference type="Proteomes" id="UP000594262">
    <property type="component" value="Unplaced"/>
</dbReference>
<keyword evidence="3 7" id="KW-0378">Hydrolase</keyword>
<dbReference type="AlphaFoldDB" id="A0A7M5XHS6"/>
<evidence type="ECO:0000256" key="6">
    <source>
        <dbReference type="ARBA" id="ARBA00023180"/>
    </source>
</evidence>
<reference evidence="11" key="1">
    <citation type="submission" date="2021-01" db="UniProtKB">
        <authorList>
            <consortium name="EnsemblMetazoa"/>
        </authorList>
    </citation>
    <scope>IDENTIFICATION</scope>
</reference>
<feature type="active site" description="Charge relay system" evidence="8">
    <location>
        <position position="374"/>
    </location>
</feature>
<dbReference type="PIRSF" id="PIRSF000862">
    <property type="entry name" value="Steryl_ester_lip"/>
    <property type="match status" value="1"/>
</dbReference>
<evidence type="ECO:0000259" key="10">
    <source>
        <dbReference type="Pfam" id="PF04083"/>
    </source>
</evidence>
<dbReference type="GO" id="GO:0016788">
    <property type="term" value="F:hydrolase activity, acting on ester bonds"/>
    <property type="evidence" value="ECO:0007669"/>
    <property type="project" value="InterPro"/>
</dbReference>
<keyword evidence="12" id="KW-1185">Reference proteome</keyword>
<keyword evidence="2 9" id="KW-0732">Signal</keyword>
<dbReference type="Pfam" id="PF04083">
    <property type="entry name" value="Abhydro_lipase"/>
    <property type="match status" value="1"/>
</dbReference>
<dbReference type="InterPro" id="IPR029058">
    <property type="entry name" value="AB_hydrolase_fold"/>
</dbReference>
<feature type="domain" description="Partial AB-hydrolase lipase" evidence="10">
    <location>
        <begin position="35"/>
        <end position="95"/>
    </location>
</feature>